<dbReference type="InterPro" id="IPR051908">
    <property type="entry name" value="Ribosomal_N-acetyltransferase"/>
</dbReference>
<dbReference type="Pfam" id="PF13302">
    <property type="entry name" value="Acetyltransf_3"/>
    <property type="match status" value="1"/>
</dbReference>
<dbReference type="GO" id="GO:0008999">
    <property type="term" value="F:protein-N-terminal-alanine acetyltransferase activity"/>
    <property type="evidence" value="ECO:0007669"/>
    <property type="project" value="TreeGrafter"/>
</dbReference>
<dbReference type="GO" id="GO:1990189">
    <property type="term" value="F:protein N-terminal-serine acetyltransferase activity"/>
    <property type="evidence" value="ECO:0007669"/>
    <property type="project" value="TreeGrafter"/>
</dbReference>
<sequence length="215" mass="24212">MTHPVWPLFDLRVTTPRLELRYVDDDLALELAELAARGVHDPGFMPFTVEWTDVPPPQQQRNTMQFYWRCRAEWSPASWHLTLGVIVDGRVVGTTGATARDFRTLRTFETGSWLGSEFHGRGIGTEMRLATLQLMFEGLGAQVATTGAFSDNGPSLGVTRKLGYVENGGTPHVRRGEPCRTLHFEMPRAHWEAHLRRDDVELHGVEACLDLFGAR</sequence>
<dbReference type="AlphaFoldDB" id="A0A6J6E912"/>
<feature type="domain" description="N-acetyltransferase" evidence="1">
    <location>
        <begin position="42"/>
        <end position="191"/>
    </location>
</feature>
<gene>
    <name evidence="2" type="ORF">UFOPK1493_02520</name>
</gene>
<dbReference type="InterPro" id="IPR016181">
    <property type="entry name" value="Acyl_CoA_acyltransferase"/>
</dbReference>
<dbReference type="InterPro" id="IPR000182">
    <property type="entry name" value="GNAT_dom"/>
</dbReference>
<evidence type="ECO:0000259" key="1">
    <source>
        <dbReference type="PROSITE" id="PS51186"/>
    </source>
</evidence>
<dbReference type="PANTHER" id="PTHR43441">
    <property type="entry name" value="RIBOSOMAL-PROTEIN-SERINE ACETYLTRANSFERASE"/>
    <property type="match status" value="1"/>
</dbReference>
<protein>
    <submittedName>
        <fullName evidence="2">Unannotated protein</fullName>
    </submittedName>
</protein>
<dbReference type="SUPFAM" id="SSF55729">
    <property type="entry name" value="Acyl-CoA N-acyltransferases (Nat)"/>
    <property type="match status" value="1"/>
</dbReference>
<dbReference type="PANTHER" id="PTHR43441:SF11">
    <property type="entry name" value="RIBOSOMAL-PROTEIN-SERINE ACETYLTRANSFERASE"/>
    <property type="match status" value="1"/>
</dbReference>
<organism evidence="2">
    <name type="scientific">freshwater metagenome</name>
    <dbReference type="NCBI Taxonomy" id="449393"/>
    <lineage>
        <taxon>unclassified sequences</taxon>
        <taxon>metagenomes</taxon>
        <taxon>ecological metagenomes</taxon>
    </lineage>
</organism>
<dbReference type="GO" id="GO:0005737">
    <property type="term" value="C:cytoplasm"/>
    <property type="evidence" value="ECO:0007669"/>
    <property type="project" value="TreeGrafter"/>
</dbReference>
<reference evidence="2" key="1">
    <citation type="submission" date="2020-05" db="EMBL/GenBank/DDBJ databases">
        <authorList>
            <person name="Chiriac C."/>
            <person name="Salcher M."/>
            <person name="Ghai R."/>
            <person name="Kavagutti S V."/>
        </authorList>
    </citation>
    <scope>NUCLEOTIDE SEQUENCE</scope>
</reference>
<dbReference type="EMBL" id="CAEZSR010000106">
    <property type="protein sequence ID" value="CAB4572922.1"/>
    <property type="molecule type" value="Genomic_DNA"/>
</dbReference>
<evidence type="ECO:0000313" key="2">
    <source>
        <dbReference type="EMBL" id="CAB4572922.1"/>
    </source>
</evidence>
<accession>A0A6J6E912</accession>
<dbReference type="Gene3D" id="3.40.630.30">
    <property type="match status" value="1"/>
</dbReference>
<dbReference type="PROSITE" id="PS51186">
    <property type="entry name" value="GNAT"/>
    <property type="match status" value="1"/>
</dbReference>
<proteinExistence type="predicted"/>
<name>A0A6J6E912_9ZZZZ</name>